<dbReference type="CDD" id="cd00104">
    <property type="entry name" value="KAZAL_FS"/>
    <property type="match status" value="1"/>
</dbReference>
<dbReference type="FunFam" id="3.30.60.30:FF:000036">
    <property type="entry name" value="Ovomucoid"/>
    <property type="match status" value="1"/>
</dbReference>
<keyword evidence="11" id="KW-1185">Reference proteome</keyword>
<keyword evidence="4" id="KW-0677">Repeat</keyword>
<keyword evidence="6" id="KW-1015">Disulfide bond</keyword>
<dbReference type="InterPro" id="IPR002350">
    <property type="entry name" value="Kazal_dom"/>
</dbReference>
<dbReference type="GeneTree" id="ENSGT00940000165772"/>
<dbReference type="FunFam" id="3.30.60.30:FF:000037">
    <property type="entry name" value="Ovomucoid"/>
    <property type="match status" value="1"/>
</dbReference>
<evidence type="ECO:0000256" key="7">
    <source>
        <dbReference type="ARBA" id="ARBA00023180"/>
    </source>
</evidence>
<keyword evidence="5" id="KW-0722">Serine protease inhibitor</keyword>
<evidence type="ECO:0000256" key="3">
    <source>
        <dbReference type="ARBA" id="ARBA00022690"/>
    </source>
</evidence>
<evidence type="ECO:0000256" key="4">
    <source>
        <dbReference type="ARBA" id="ARBA00022737"/>
    </source>
</evidence>
<dbReference type="Ensembl" id="ENSCPRT00005022675.1">
    <property type="protein sequence ID" value="ENSCPRP00005019378.1"/>
    <property type="gene ID" value="ENSCPRG00005013516.1"/>
</dbReference>
<dbReference type="PROSITE" id="PS51465">
    <property type="entry name" value="KAZAL_2"/>
    <property type="match status" value="3"/>
</dbReference>
<feature type="compositionally biased region" description="Basic and acidic residues" evidence="8">
    <location>
        <begin position="1"/>
        <end position="12"/>
    </location>
</feature>
<proteinExistence type="predicted"/>
<dbReference type="InterPro" id="IPR050159">
    <property type="entry name" value="Kazal-type_SerProtInhib"/>
</dbReference>
<reference evidence="10" key="2">
    <citation type="submission" date="2025-09" db="UniProtKB">
        <authorList>
            <consortium name="Ensembl"/>
        </authorList>
    </citation>
    <scope>IDENTIFICATION</scope>
</reference>
<dbReference type="PANTHER" id="PTHR47499:SF1">
    <property type="entry name" value="SERINE PROTEASE INHIBITOR KAZAL-TYPE 7"/>
    <property type="match status" value="1"/>
</dbReference>
<dbReference type="SMART" id="SM00280">
    <property type="entry name" value="KAZAL"/>
    <property type="match status" value="3"/>
</dbReference>
<dbReference type="Proteomes" id="UP000594220">
    <property type="component" value="Unplaced"/>
</dbReference>
<dbReference type="PANTHER" id="PTHR47499">
    <property type="entry name" value="SERINE PROTEASE INHIBITOR KAZAL-TYPE 7 SPINK7"/>
    <property type="match status" value="1"/>
</dbReference>
<comment type="subcellular location">
    <subcellularLocation>
        <location evidence="1">Secreted</location>
    </subcellularLocation>
</comment>
<organism evidence="10 11">
    <name type="scientific">Crocodylus porosus</name>
    <name type="common">Saltwater crocodile</name>
    <name type="synonym">Estuarine crocodile</name>
    <dbReference type="NCBI Taxonomy" id="8502"/>
    <lineage>
        <taxon>Eukaryota</taxon>
        <taxon>Metazoa</taxon>
        <taxon>Chordata</taxon>
        <taxon>Craniata</taxon>
        <taxon>Vertebrata</taxon>
        <taxon>Euteleostomi</taxon>
        <taxon>Archelosauria</taxon>
        <taxon>Archosauria</taxon>
        <taxon>Crocodylia</taxon>
        <taxon>Longirostres</taxon>
        <taxon>Crocodylidae</taxon>
        <taxon>Crocodylus</taxon>
    </lineage>
</organism>
<keyword evidence="2" id="KW-0964">Secreted</keyword>
<reference evidence="10" key="1">
    <citation type="submission" date="2025-08" db="UniProtKB">
        <authorList>
            <consortium name="Ensembl"/>
        </authorList>
    </citation>
    <scope>IDENTIFICATION</scope>
</reference>
<protein>
    <recommendedName>
        <fullName evidence="9">Kazal-like domain-containing protein</fullName>
    </recommendedName>
</protein>
<name>A0A7M4F4J0_CROPO</name>
<dbReference type="PROSITE" id="PS00282">
    <property type="entry name" value="KAZAL_1"/>
    <property type="match status" value="3"/>
</dbReference>
<keyword evidence="3" id="KW-0646">Protease inhibitor</keyword>
<evidence type="ECO:0000313" key="11">
    <source>
        <dbReference type="Proteomes" id="UP000594220"/>
    </source>
</evidence>
<dbReference type="GO" id="GO:0004867">
    <property type="term" value="F:serine-type endopeptidase inhibitor activity"/>
    <property type="evidence" value="ECO:0007669"/>
    <property type="project" value="UniProtKB-KW"/>
</dbReference>
<dbReference type="GO" id="GO:0005576">
    <property type="term" value="C:extracellular region"/>
    <property type="evidence" value="ECO:0007669"/>
    <property type="project" value="UniProtKB-SubCell"/>
</dbReference>
<dbReference type="SUPFAM" id="SSF100895">
    <property type="entry name" value="Kazal-type serine protease inhibitors"/>
    <property type="match status" value="3"/>
</dbReference>
<evidence type="ECO:0000259" key="9">
    <source>
        <dbReference type="PROSITE" id="PS51465"/>
    </source>
</evidence>
<keyword evidence="7" id="KW-0325">Glycoprotein</keyword>
<feature type="domain" description="Kazal-like" evidence="9">
    <location>
        <begin position="114"/>
        <end position="161"/>
    </location>
</feature>
<evidence type="ECO:0000313" key="10">
    <source>
        <dbReference type="Ensembl" id="ENSCPRP00005019378.1"/>
    </source>
</evidence>
<dbReference type="AlphaFoldDB" id="A0A7M4F4J0"/>
<evidence type="ECO:0000256" key="8">
    <source>
        <dbReference type="SAM" id="MobiDB-lite"/>
    </source>
</evidence>
<sequence>MGQVPDRAELHKGRQKPFPWADPGSRALTRCPISRGLQRCCGLIFLLQLDCSKYHQITTENGTVLVACPMIYDPLCGKDGKTYASECMLCNHNLRALTLCPVSRRLQQCGGLIFLLQLDCKKYREITVDNSTVLACTILYKPICGTDGKTYDSECKLCNHNLHAEPKDDCSNVRETNPICALFHQPHCGSDKQTYSNRCFFCNAVIQSNRTLTLSHYGEC</sequence>
<evidence type="ECO:0000256" key="1">
    <source>
        <dbReference type="ARBA" id="ARBA00004613"/>
    </source>
</evidence>
<accession>A0A7M4F4J0</accession>
<feature type="domain" description="Kazal-like" evidence="9">
    <location>
        <begin position="164"/>
        <end position="220"/>
    </location>
</feature>
<evidence type="ECO:0000256" key="2">
    <source>
        <dbReference type="ARBA" id="ARBA00022525"/>
    </source>
</evidence>
<evidence type="ECO:0000256" key="5">
    <source>
        <dbReference type="ARBA" id="ARBA00022900"/>
    </source>
</evidence>
<dbReference type="Pfam" id="PF00050">
    <property type="entry name" value="Kazal_1"/>
    <property type="match status" value="3"/>
</dbReference>
<dbReference type="Gene3D" id="3.30.60.30">
    <property type="match status" value="3"/>
</dbReference>
<feature type="region of interest" description="Disordered" evidence="8">
    <location>
        <begin position="1"/>
        <end position="21"/>
    </location>
</feature>
<feature type="domain" description="Kazal-like" evidence="9">
    <location>
        <begin position="45"/>
        <end position="102"/>
    </location>
</feature>
<evidence type="ECO:0000256" key="6">
    <source>
        <dbReference type="ARBA" id="ARBA00023157"/>
    </source>
</evidence>
<dbReference type="InterPro" id="IPR036058">
    <property type="entry name" value="Kazal_dom_sf"/>
</dbReference>